<feature type="region of interest" description="Disordered" evidence="1">
    <location>
        <begin position="346"/>
        <end position="395"/>
    </location>
</feature>
<dbReference type="Pfam" id="PF13668">
    <property type="entry name" value="Ferritin_2"/>
    <property type="match status" value="1"/>
</dbReference>
<dbReference type="RefSeq" id="WP_123656898.1">
    <property type="nucleotide sequence ID" value="NZ_AYKG01000002.1"/>
</dbReference>
<keyword evidence="3" id="KW-1185">Reference proteome</keyword>
<dbReference type="InParanoid" id="A0A423Q1C4"/>
<sequence length="395" mass="41385">MTDEIKDKNEQSPIIDAATGGPLSKSRRRFLAHSGMYTAGLVGSALLGACSDDKNVALAQDDNDSMNGGMDGLDPNNPNVIVLPDGSPSDAGVLQFALNLEYLEAEYYLRAVTGNGLMEDDIGGGSEDPGMVTGGRMVDFSGEPLIGRYAAEIASDELDHVQFLRSGLGDGGVISRPQINFTDAFNAAAQAAGLNSFDPFASPINFLIGAFIFEDVGVSAYKGGAQFIRNRDFLTAAAGILSVEGYHAGLVRTILTARMDEQVGDTGLNIGQIVNAISDARDDLDGPDDIDQGIGDDNTSVSIYGSSIRSTNIVPVDDNGITYSRTPGQVHNIVYLTPEAAEMGGFFPQGTRIPANPGLSTSSDSGSGDMDDASDMDAGDDSDSMMMDEMETDNG</sequence>
<accession>A0A423Q1C4</accession>
<dbReference type="PROSITE" id="PS51318">
    <property type="entry name" value="TAT"/>
    <property type="match status" value="1"/>
</dbReference>
<name>A0A423Q1C4_9GAMM</name>
<evidence type="ECO:0000313" key="2">
    <source>
        <dbReference type="EMBL" id="ROO32326.1"/>
    </source>
</evidence>
<dbReference type="AlphaFoldDB" id="A0A423Q1C4"/>
<dbReference type="Proteomes" id="UP000285310">
    <property type="component" value="Unassembled WGS sequence"/>
</dbReference>
<evidence type="ECO:0000313" key="3">
    <source>
        <dbReference type="Proteomes" id="UP000285310"/>
    </source>
</evidence>
<evidence type="ECO:0000256" key="1">
    <source>
        <dbReference type="SAM" id="MobiDB-lite"/>
    </source>
</evidence>
<dbReference type="OrthoDB" id="954262at2"/>
<reference evidence="2 3" key="1">
    <citation type="submission" date="2013-10" db="EMBL/GenBank/DDBJ databases">
        <title>Salinisphaera japonica YTM-1 Genome Sequencing.</title>
        <authorList>
            <person name="Lai Q."/>
            <person name="Li C."/>
            <person name="Shao Z."/>
        </authorList>
    </citation>
    <scope>NUCLEOTIDE SEQUENCE [LARGE SCALE GENOMIC DNA]</scope>
    <source>
        <strain evidence="2 3">YTM-1</strain>
    </source>
</reference>
<proteinExistence type="predicted"/>
<dbReference type="EMBL" id="AYKG01000002">
    <property type="protein sequence ID" value="ROO32326.1"/>
    <property type="molecule type" value="Genomic_DNA"/>
</dbReference>
<feature type="compositionally biased region" description="Basic and acidic residues" evidence="1">
    <location>
        <begin position="1"/>
        <end position="10"/>
    </location>
</feature>
<dbReference type="InterPro" id="IPR006311">
    <property type="entry name" value="TAT_signal"/>
</dbReference>
<organism evidence="2 3">
    <name type="scientific">Salinisphaera japonica YTM-1</name>
    <dbReference type="NCBI Taxonomy" id="1209778"/>
    <lineage>
        <taxon>Bacteria</taxon>
        <taxon>Pseudomonadati</taxon>
        <taxon>Pseudomonadota</taxon>
        <taxon>Gammaproteobacteria</taxon>
        <taxon>Salinisphaerales</taxon>
        <taxon>Salinisphaeraceae</taxon>
        <taxon>Salinisphaera</taxon>
    </lineage>
</organism>
<feature type="region of interest" description="Disordered" evidence="1">
    <location>
        <begin position="1"/>
        <end position="21"/>
    </location>
</feature>
<feature type="compositionally biased region" description="Acidic residues" evidence="1">
    <location>
        <begin position="369"/>
        <end position="395"/>
    </location>
</feature>
<protein>
    <recommendedName>
        <fullName evidence="4">Dessication-associated protein</fullName>
    </recommendedName>
</protein>
<evidence type="ECO:0008006" key="4">
    <source>
        <dbReference type="Google" id="ProtNLM"/>
    </source>
</evidence>
<dbReference type="PANTHER" id="PTHR31694:SF26">
    <property type="entry name" value="OS05G0151100 PROTEIN"/>
    <property type="match status" value="1"/>
</dbReference>
<gene>
    <name evidence="2" type="ORF">SAJA_01560</name>
</gene>
<dbReference type="PANTHER" id="PTHR31694">
    <property type="entry name" value="DESICCATION-LIKE PROTEIN"/>
    <property type="match status" value="1"/>
</dbReference>
<dbReference type="InterPro" id="IPR052965">
    <property type="entry name" value="Pigment-catalase-like"/>
</dbReference>
<comment type="caution">
    <text evidence="2">The sequence shown here is derived from an EMBL/GenBank/DDBJ whole genome shotgun (WGS) entry which is preliminary data.</text>
</comment>